<dbReference type="EMBL" id="CAICTM010000510">
    <property type="protein sequence ID" value="CAB9511960.1"/>
    <property type="molecule type" value="Genomic_DNA"/>
</dbReference>
<keyword evidence="4 6" id="KW-0472">Membrane</keyword>
<feature type="transmembrane region" description="Helical" evidence="6">
    <location>
        <begin position="439"/>
        <end position="463"/>
    </location>
</feature>
<keyword evidence="2 6" id="KW-0812">Transmembrane</keyword>
<name>A0A9N8HH00_9STRA</name>
<dbReference type="Pfam" id="PF01490">
    <property type="entry name" value="Aa_trans"/>
    <property type="match status" value="1"/>
</dbReference>
<sequence length="505" mass="53908">MMTHRTPSDKEQPSTLMSAMSTSTSPTRSNGETSHGVDANVDVDESSDYGIELKPLVHGLDGESSTCATGVEMGLDGSGSGSACTSSPRRRSCNATSSANGGITTGSHASATAAVGTASNAQVAVNIFISFVGAGLLGQPFAFSKAGWLLGTIAVIAVSAANVYAMLLLVQIRKYLEHQDQFLKGTIKGYGCIGRVVSGTTGENFVNICLVISQVGFATAYIIFIAANITTVFPAIHRSYICFGCVPILCILVQVQDMKTLSPFSLIADVANILGLSAVLFQDYEYYEYHHEVIHAATNFKGFIYVASVAIYSLEGVNLVLPLESSCADRKGFPKLLMQVITGISILMVAFGSAGYIAFGSKTEAPVTLNLPPDGPWGNFVKVALSLALYLTYPVMMFPVGHVLEDQLQLFRQYSVTTRALVVFLTSVVAWAIPSFGKFLGLVGSSICMILGFILPCYFHLRVFDPNDLSKTELFMDYALIVVGTIMGVIGTYNSFMDLLEGNDV</sequence>
<gene>
    <name evidence="8" type="ORF">SEMRO_511_G157480.1</name>
</gene>
<organism evidence="8 9">
    <name type="scientific">Seminavis robusta</name>
    <dbReference type="NCBI Taxonomy" id="568900"/>
    <lineage>
        <taxon>Eukaryota</taxon>
        <taxon>Sar</taxon>
        <taxon>Stramenopiles</taxon>
        <taxon>Ochrophyta</taxon>
        <taxon>Bacillariophyta</taxon>
        <taxon>Bacillariophyceae</taxon>
        <taxon>Bacillariophycidae</taxon>
        <taxon>Naviculales</taxon>
        <taxon>Naviculaceae</taxon>
        <taxon>Seminavis</taxon>
    </lineage>
</organism>
<comment type="subcellular location">
    <subcellularLocation>
        <location evidence="1">Membrane</location>
        <topology evidence="1">Multi-pass membrane protein</topology>
    </subcellularLocation>
</comment>
<proteinExistence type="predicted"/>
<dbReference type="Proteomes" id="UP001153069">
    <property type="component" value="Unassembled WGS sequence"/>
</dbReference>
<feature type="transmembrane region" description="Helical" evidence="6">
    <location>
        <begin position="302"/>
        <end position="324"/>
    </location>
</feature>
<comment type="caution">
    <text evidence="8">The sequence shown here is derived from an EMBL/GenBank/DDBJ whole genome shotgun (WGS) entry which is preliminary data.</text>
</comment>
<dbReference type="OrthoDB" id="1684102at2759"/>
<feature type="transmembrane region" description="Helical" evidence="6">
    <location>
        <begin position="148"/>
        <end position="170"/>
    </location>
</feature>
<dbReference type="AlphaFoldDB" id="A0A9N8HH00"/>
<evidence type="ECO:0000256" key="6">
    <source>
        <dbReference type="SAM" id="Phobius"/>
    </source>
</evidence>
<dbReference type="InterPro" id="IPR013057">
    <property type="entry name" value="AA_transpt_TM"/>
</dbReference>
<feature type="transmembrane region" description="Helical" evidence="6">
    <location>
        <begin position="336"/>
        <end position="359"/>
    </location>
</feature>
<feature type="transmembrane region" description="Helical" evidence="6">
    <location>
        <begin position="475"/>
        <end position="496"/>
    </location>
</feature>
<evidence type="ECO:0000256" key="5">
    <source>
        <dbReference type="SAM" id="MobiDB-lite"/>
    </source>
</evidence>
<evidence type="ECO:0000256" key="4">
    <source>
        <dbReference type="ARBA" id="ARBA00023136"/>
    </source>
</evidence>
<dbReference type="GO" id="GO:0015179">
    <property type="term" value="F:L-amino acid transmembrane transporter activity"/>
    <property type="evidence" value="ECO:0007669"/>
    <property type="project" value="TreeGrafter"/>
</dbReference>
<reference evidence="8" key="1">
    <citation type="submission" date="2020-06" db="EMBL/GenBank/DDBJ databases">
        <authorList>
            <consortium name="Plant Systems Biology data submission"/>
        </authorList>
    </citation>
    <scope>NUCLEOTIDE SEQUENCE</scope>
    <source>
        <strain evidence="8">D6</strain>
    </source>
</reference>
<keyword evidence="9" id="KW-1185">Reference proteome</keyword>
<feature type="transmembrane region" description="Helical" evidence="6">
    <location>
        <begin position="205"/>
        <end position="229"/>
    </location>
</feature>
<dbReference type="PANTHER" id="PTHR22950:SF349">
    <property type="entry name" value="AMINO ACID TRANSPORTER TRANSMEMBRANE DOMAIN-CONTAINING PROTEIN"/>
    <property type="match status" value="1"/>
</dbReference>
<feature type="region of interest" description="Disordered" evidence="5">
    <location>
        <begin position="1"/>
        <end position="42"/>
    </location>
</feature>
<feature type="compositionally biased region" description="Basic and acidic residues" evidence="5">
    <location>
        <begin position="1"/>
        <end position="12"/>
    </location>
</feature>
<feature type="region of interest" description="Disordered" evidence="5">
    <location>
        <begin position="78"/>
        <end position="101"/>
    </location>
</feature>
<evidence type="ECO:0000313" key="8">
    <source>
        <dbReference type="EMBL" id="CAB9511960.1"/>
    </source>
</evidence>
<feature type="domain" description="Amino acid transporter transmembrane" evidence="7">
    <location>
        <begin position="117"/>
        <end position="496"/>
    </location>
</feature>
<dbReference type="GO" id="GO:0005774">
    <property type="term" value="C:vacuolar membrane"/>
    <property type="evidence" value="ECO:0007669"/>
    <property type="project" value="TreeGrafter"/>
</dbReference>
<dbReference type="PANTHER" id="PTHR22950">
    <property type="entry name" value="AMINO ACID TRANSPORTER"/>
    <property type="match status" value="1"/>
</dbReference>
<feature type="transmembrane region" description="Helical" evidence="6">
    <location>
        <begin position="416"/>
        <end position="433"/>
    </location>
</feature>
<feature type="compositionally biased region" description="Polar residues" evidence="5">
    <location>
        <begin position="81"/>
        <end position="101"/>
    </location>
</feature>
<feature type="transmembrane region" description="Helical" evidence="6">
    <location>
        <begin position="123"/>
        <end position="142"/>
    </location>
</feature>
<evidence type="ECO:0000313" key="9">
    <source>
        <dbReference type="Proteomes" id="UP001153069"/>
    </source>
</evidence>
<keyword evidence="3 6" id="KW-1133">Transmembrane helix</keyword>
<feature type="transmembrane region" description="Helical" evidence="6">
    <location>
        <begin position="264"/>
        <end position="282"/>
    </location>
</feature>
<feature type="compositionally biased region" description="Low complexity" evidence="5">
    <location>
        <begin position="13"/>
        <end position="29"/>
    </location>
</feature>
<protein>
    <submittedName>
        <fullName evidence="8">Proton-coupled amino acid transporter 4</fullName>
    </submittedName>
</protein>
<evidence type="ECO:0000256" key="2">
    <source>
        <dbReference type="ARBA" id="ARBA00022692"/>
    </source>
</evidence>
<feature type="transmembrane region" description="Helical" evidence="6">
    <location>
        <begin position="379"/>
        <end position="404"/>
    </location>
</feature>
<accession>A0A9N8HH00</accession>
<feature type="transmembrane region" description="Helical" evidence="6">
    <location>
        <begin position="235"/>
        <end position="252"/>
    </location>
</feature>
<evidence type="ECO:0000256" key="1">
    <source>
        <dbReference type="ARBA" id="ARBA00004141"/>
    </source>
</evidence>
<evidence type="ECO:0000259" key="7">
    <source>
        <dbReference type="Pfam" id="PF01490"/>
    </source>
</evidence>
<evidence type="ECO:0000256" key="3">
    <source>
        <dbReference type="ARBA" id="ARBA00022989"/>
    </source>
</evidence>